<keyword evidence="1" id="KW-1133">Transmembrane helix</keyword>
<accession>N0E6C9</accession>
<dbReference type="InterPro" id="IPR045393">
    <property type="entry name" value="DUF6518"/>
</dbReference>
<organism evidence="2 3">
    <name type="scientific">Phycicoccus elongatus Lp2</name>
    <dbReference type="NCBI Taxonomy" id="1193181"/>
    <lineage>
        <taxon>Bacteria</taxon>
        <taxon>Bacillati</taxon>
        <taxon>Actinomycetota</taxon>
        <taxon>Actinomycetes</taxon>
        <taxon>Micrococcales</taxon>
        <taxon>Intrasporangiaceae</taxon>
        <taxon>Phycicoccus</taxon>
    </lineage>
</organism>
<dbReference type="RefSeq" id="WP_010851151.1">
    <property type="nucleotide sequence ID" value="NZ_HF570956.1"/>
</dbReference>
<evidence type="ECO:0000256" key="1">
    <source>
        <dbReference type="SAM" id="Phobius"/>
    </source>
</evidence>
<reference evidence="2 3" key="1">
    <citation type="journal article" date="2013" name="ISME J.">
        <title>A metabolic model for members of the genus Tetrasphaera involved in enhanced biological phosphorus removal.</title>
        <authorList>
            <person name="Kristiansen R."/>
            <person name="Nguyen H.T.T."/>
            <person name="Saunders A.M."/>
            <person name="Nielsen J.L."/>
            <person name="Wimmer R."/>
            <person name="Le V.Q."/>
            <person name="McIlroy S.J."/>
            <person name="Petrovski S."/>
            <person name="Seviour R.J."/>
            <person name="Calteau A."/>
            <person name="Nielsen K.L."/>
            <person name="Nielsen P.H."/>
        </authorList>
    </citation>
    <scope>NUCLEOTIDE SEQUENCE [LARGE SCALE GENOMIC DNA]</scope>
    <source>
        <strain evidence="2 3">Lp2</strain>
    </source>
</reference>
<comment type="caution">
    <text evidence="2">The sequence shown here is derived from an EMBL/GenBank/DDBJ whole genome shotgun (WGS) entry which is preliminary data.</text>
</comment>
<dbReference type="Proteomes" id="UP000013167">
    <property type="component" value="Unassembled WGS sequence"/>
</dbReference>
<feature type="transmembrane region" description="Helical" evidence="1">
    <location>
        <begin position="108"/>
        <end position="126"/>
    </location>
</feature>
<dbReference type="HOGENOM" id="CLU_1401862_0_0_11"/>
<dbReference type="EMBL" id="CAIZ01000164">
    <property type="protein sequence ID" value="CCH71324.1"/>
    <property type="molecule type" value="Genomic_DNA"/>
</dbReference>
<dbReference type="STRING" id="1193181.BN10_900010"/>
<keyword evidence="1" id="KW-0812">Transmembrane</keyword>
<evidence type="ECO:0000313" key="3">
    <source>
        <dbReference type="Proteomes" id="UP000013167"/>
    </source>
</evidence>
<evidence type="ECO:0000313" key="2">
    <source>
        <dbReference type="EMBL" id="CCH71324.1"/>
    </source>
</evidence>
<dbReference type="Pfam" id="PF20128">
    <property type="entry name" value="DUF6518"/>
    <property type="match status" value="1"/>
</dbReference>
<gene>
    <name evidence="2" type="ORF">BN10_900010</name>
</gene>
<keyword evidence="3" id="KW-1185">Reference proteome</keyword>
<keyword evidence="1" id="KW-0472">Membrane</keyword>
<feature type="transmembrane region" description="Helical" evidence="1">
    <location>
        <begin position="133"/>
        <end position="154"/>
    </location>
</feature>
<proteinExistence type="predicted"/>
<feature type="transmembrane region" description="Helical" evidence="1">
    <location>
        <begin position="160"/>
        <end position="180"/>
    </location>
</feature>
<dbReference type="OrthoDB" id="9761045at2"/>
<protein>
    <submittedName>
        <fullName evidence="2">Uncharacterized protein</fullName>
    </submittedName>
</protein>
<name>N0E6C9_9MICO</name>
<sequence>MTVRAPSKGWHRRFKVGPLILAGGAAVLLGVLAEVLGYLPHPWEYLSQLAYPWLAGAFFRGMVASSWVLGDVPGCGFVATGLAANTAFKWVVSGHDAVRPMLEHESPWWLAATLVLGSGFGAAGWLHAYGDRWADTVAAAVLPGSGAVEVAAILAGVLPWGALVATVVAVLTVSSALIFATHLRGPRLSRLVDT</sequence>
<dbReference type="AlphaFoldDB" id="N0E6C9"/>